<dbReference type="InterPro" id="IPR012848">
    <property type="entry name" value="Aspartic_peptidase_N"/>
</dbReference>
<dbReference type="SUPFAM" id="SSF50630">
    <property type="entry name" value="Acid proteases"/>
    <property type="match status" value="1"/>
</dbReference>
<organism evidence="13 14">
    <name type="scientific">Lasius niger</name>
    <name type="common">Black garden ant</name>
    <dbReference type="NCBI Taxonomy" id="67767"/>
    <lineage>
        <taxon>Eukaryota</taxon>
        <taxon>Metazoa</taxon>
        <taxon>Ecdysozoa</taxon>
        <taxon>Arthropoda</taxon>
        <taxon>Hexapoda</taxon>
        <taxon>Insecta</taxon>
        <taxon>Pterygota</taxon>
        <taxon>Neoptera</taxon>
        <taxon>Endopterygota</taxon>
        <taxon>Hymenoptera</taxon>
        <taxon>Apocrita</taxon>
        <taxon>Aculeata</taxon>
        <taxon>Formicoidea</taxon>
        <taxon>Formicidae</taxon>
        <taxon>Formicinae</taxon>
        <taxon>Lasius</taxon>
        <taxon>Lasius</taxon>
    </lineage>
</organism>
<feature type="active site" evidence="8">
    <location>
        <position position="268"/>
    </location>
</feature>
<dbReference type="InterPro" id="IPR033121">
    <property type="entry name" value="PEPTIDASE_A1"/>
</dbReference>
<evidence type="ECO:0000256" key="6">
    <source>
        <dbReference type="ARBA" id="ARBA00023157"/>
    </source>
</evidence>
<dbReference type="GO" id="GO:0004190">
    <property type="term" value="F:aspartic-type endopeptidase activity"/>
    <property type="evidence" value="ECO:0007669"/>
    <property type="project" value="UniProtKB-KW"/>
</dbReference>
<dbReference type="Proteomes" id="UP000036403">
    <property type="component" value="Unassembled WGS sequence"/>
</dbReference>
<dbReference type="InterPro" id="IPR021109">
    <property type="entry name" value="Peptidase_aspartic_dom_sf"/>
</dbReference>
<feature type="disulfide bond" evidence="9">
    <location>
        <begin position="298"/>
        <end position="336"/>
    </location>
</feature>
<dbReference type="GO" id="GO:0006508">
    <property type="term" value="P:proteolysis"/>
    <property type="evidence" value="ECO:0007669"/>
    <property type="project" value="UniProtKB-KW"/>
</dbReference>
<dbReference type="FunFam" id="2.40.70.10:FF:000002">
    <property type="entry name" value="Vacuolar aspartic proteinase"/>
    <property type="match status" value="1"/>
</dbReference>
<name>A0A0J7KM87_LASNI</name>
<evidence type="ECO:0000256" key="9">
    <source>
        <dbReference type="PIRSR" id="PIRSR601461-2"/>
    </source>
</evidence>
<keyword evidence="14" id="KW-1185">Reference proteome</keyword>
<comment type="caution">
    <text evidence="13">The sequence shown here is derived from an EMBL/GenBank/DDBJ whole genome shotgun (WGS) entry which is preliminary data.</text>
</comment>
<feature type="active site" evidence="8">
    <location>
        <position position="83"/>
    </location>
</feature>
<dbReference type="PRINTS" id="PR00792">
    <property type="entry name" value="PEPSIN"/>
</dbReference>
<evidence type="ECO:0000313" key="14">
    <source>
        <dbReference type="Proteomes" id="UP000036403"/>
    </source>
</evidence>
<reference evidence="13 14" key="1">
    <citation type="submission" date="2015-04" db="EMBL/GenBank/DDBJ databases">
        <title>Lasius niger genome sequencing.</title>
        <authorList>
            <person name="Konorov E.A."/>
            <person name="Nikitin M.A."/>
            <person name="Kirill M.V."/>
            <person name="Chang P."/>
        </authorList>
    </citation>
    <scope>NUCLEOTIDE SEQUENCE [LARGE SCALE GENOMIC DNA]</scope>
    <source>
        <tissue evidence="13">Whole</tissue>
    </source>
</reference>
<evidence type="ECO:0000256" key="5">
    <source>
        <dbReference type="ARBA" id="ARBA00022801"/>
    </source>
</evidence>
<evidence type="ECO:0000256" key="7">
    <source>
        <dbReference type="ARBA" id="ARBA00023180"/>
    </source>
</evidence>
<dbReference type="Gene3D" id="2.40.70.10">
    <property type="entry name" value="Acid Proteases"/>
    <property type="match status" value="2"/>
</dbReference>
<dbReference type="FunFam" id="2.40.70.10:FF:000009">
    <property type="entry name" value="Aspartic proteinase A1"/>
    <property type="match status" value="1"/>
</dbReference>
<dbReference type="AlphaFoldDB" id="A0A0J7KM87"/>
<feature type="domain" description="Peptidase A1" evidence="12">
    <location>
        <begin position="65"/>
        <end position="372"/>
    </location>
</feature>
<keyword evidence="7" id="KW-0325">Glycoprotein</keyword>
<feature type="chain" id="PRO_5005290090" evidence="11">
    <location>
        <begin position="18"/>
        <end position="375"/>
    </location>
</feature>
<feature type="disulfide bond" evidence="9">
    <location>
        <begin position="96"/>
        <end position="103"/>
    </location>
</feature>
<sequence length="375" mass="40059">MFRFLVTVAALFVLIDAQLQRIPLHKTDSVRKTLKKAGTDLKQIDLLNVNHNSLEPLKNYFDAQYYGVISIGTPPQNFSILFDTGSSNLWVPSASCSIFNLACLSHNKYYSSKSSTYKPNGAPFAIQYGTGSLTGYLSTDVVNVAGLNVQNQTFAEAVNEPGLTFVYAKFDGILGMGYPSISVDGVTPVFNNIVQQGLVPEPVFSFYLSRDPSAAVGGELILGGSDPAHYVGDLTYVPVTRKGYWQFALDSVLIGGNPVSGNGQAIADTGTSLIVGPSDVIDGINDDIGADENGNVDCNLLNNLPTVGFVLSGKTFNLTPNDYILKDTANDGTVTCSSGFEGSDSSLWILGDVFIGPYYTVFDLGNNQVGFAPSK</sequence>
<keyword evidence="6 9" id="KW-1015">Disulfide bond</keyword>
<evidence type="ECO:0000256" key="8">
    <source>
        <dbReference type="PIRSR" id="PIRSR601461-1"/>
    </source>
</evidence>
<evidence type="ECO:0000256" key="2">
    <source>
        <dbReference type="ARBA" id="ARBA00022670"/>
    </source>
</evidence>
<dbReference type="PROSITE" id="PS51767">
    <property type="entry name" value="PEPTIDASE_A1"/>
    <property type="match status" value="1"/>
</dbReference>
<evidence type="ECO:0000256" key="4">
    <source>
        <dbReference type="ARBA" id="ARBA00022750"/>
    </source>
</evidence>
<dbReference type="OrthoDB" id="771136at2759"/>
<protein>
    <submittedName>
        <fullName evidence="13">Lysosomal aspartic protease</fullName>
    </submittedName>
</protein>
<evidence type="ECO:0000256" key="1">
    <source>
        <dbReference type="ARBA" id="ARBA00007447"/>
    </source>
</evidence>
<feature type="signal peptide" evidence="11">
    <location>
        <begin position="1"/>
        <end position="17"/>
    </location>
</feature>
<keyword evidence="3 11" id="KW-0732">Signal</keyword>
<dbReference type="STRING" id="67767.A0A0J7KM87"/>
<evidence type="ECO:0000256" key="3">
    <source>
        <dbReference type="ARBA" id="ARBA00022729"/>
    </source>
</evidence>
<dbReference type="PROSITE" id="PS00141">
    <property type="entry name" value="ASP_PROTEASE"/>
    <property type="match status" value="2"/>
</dbReference>
<evidence type="ECO:0000313" key="13">
    <source>
        <dbReference type="EMBL" id="KMQ91407.1"/>
    </source>
</evidence>
<gene>
    <name evidence="13" type="ORF">RF55_8734</name>
</gene>
<keyword evidence="2 10" id="KW-0645">Protease</keyword>
<accession>A0A0J7KM87</accession>
<keyword evidence="4 10" id="KW-0064">Aspartyl protease</keyword>
<dbReference type="Pfam" id="PF00026">
    <property type="entry name" value="Asp"/>
    <property type="match status" value="1"/>
</dbReference>
<keyword evidence="5 10" id="KW-0378">Hydrolase</keyword>
<dbReference type="InterPro" id="IPR001969">
    <property type="entry name" value="Aspartic_peptidase_AS"/>
</dbReference>
<dbReference type="Pfam" id="PF07966">
    <property type="entry name" value="A1_Propeptide"/>
    <property type="match status" value="1"/>
</dbReference>
<dbReference type="PANTHER" id="PTHR47966">
    <property type="entry name" value="BETA-SITE APP-CLEAVING ENZYME, ISOFORM A-RELATED"/>
    <property type="match status" value="1"/>
</dbReference>
<evidence type="ECO:0000256" key="11">
    <source>
        <dbReference type="SAM" id="SignalP"/>
    </source>
</evidence>
<comment type="similarity">
    <text evidence="1 10">Belongs to the peptidase A1 family.</text>
</comment>
<dbReference type="PaxDb" id="67767-A0A0J7KM87"/>
<dbReference type="InterPro" id="IPR001461">
    <property type="entry name" value="Aspartic_peptidase_A1"/>
</dbReference>
<proteinExistence type="inferred from homology"/>
<evidence type="ECO:0000259" key="12">
    <source>
        <dbReference type="PROSITE" id="PS51767"/>
    </source>
</evidence>
<dbReference type="EMBL" id="LBMM01005575">
    <property type="protein sequence ID" value="KMQ91407.1"/>
    <property type="molecule type" value="Genomic_DNA"/>
</dbReference>
<evidence type="ECO:0000256" key="10">
    <source>
        <dbReference type="RuleBase" id="RU000454"/>
    </source>
</evidence>
<dbReference type="PANTHER" id="PTHR47966:SF51">
    <property type="entry name" value="BETA-SITE APP-CLEAVING ENZYME, ISOFORM A-RELATED"/>
    <property type="match status" value="1"/>
</dbReference>